<keyword evidence="3" id="KW-1185">Reference proteome</keyword>
<evidence type="ECO:0000313" key="2">
    <source>
        <dbReference type="EMBL" id="CAG8582930.1"/>
    </source>
</evidence>
<gene>
    <name evidence="2" type="ORF">GMARGA_LOCUS6035</name>
</gene>
<organism evidence="2 3">
    <name type="scientific">Gigaspora margarita</name>
    <dbReference type="NCBI Taxonomy" id="4874"/>
    <lineage>
        <taxon>Eukaryota</taxon>
        <taxon>Fungi</taxon>
        <taxon>Fungi incertae sedis</taxon>
        <taxon>Mucoromycota</taxon>
        <taxon>Glomeromycotina</taxon>
        <taxon>Glomeromycetes</taxon>
        <taxon>Diversisporales</taxon>
        <taxon>Gigasporaceae</taxon>
        <taxon>Gigaspora</taxon>
    </lineage>
</organism>
<dbReference type="Proteomes" id="UP000789901">
    <property type="component" value="Unassembled WGS sequence"/>
</dbReference>
<accession>A0ABN7UII2</accession>
<evidence type="ECO:0000313" key="3">
    <source>
        <dbReference type="Proteomes" id="UP000789901"/>
    </source>
</evidence>
<feature type="region of interest" description="Disordered" evidence="1">
    <location>
        <begin position="1"/>
        <end position="27"/>
    </location>
</feature>
<feature type="compositionally biased region" description="Basic and acidic residues" evidence="1">
    <location>
        <begin position="79"/>
        <end position="97"/>
    </location>
</feature>
<proteinExistence type="predicted"/>
<feature type="region of interest" description="Disordered" evidence="1">
    <location>
        <begin position="79"/>
        <end position="99"/>
    </location>
</feature>
<dbReference type="EMBL" id="CAJVQB010002659">
    <property type="protein sequence ID" value="CAG8582930.1"/>
    <property type="molecule type" value="Genomic_DNA"/>
</dbReference>
<feature type="compositionally biased region" description="Low complexity" evidence="1">
    <location>
        <begin position="10"/>
        <end position="24"/>
    </location>
</feature>
<reference evidence="2 3" key="1">
    <citation type="submission" date="2021-06" db="EMBL/GenBank/DDBJ databases">
        <authorList>
            <person name="Kallberg Y."/>
            <person name="Tangrot J."/>
            <person name="Rosling A."/>
        </authorList>
    </citation>
    <scope>NUCLEOTIDE SEQUENCE [LARGE SCALE GENOMIC DNA]</scope>
    <source>
        <strain evidence="2 3">120-4 pot B 10/14</strain>
    </source>
</reference>
<comment type="caution">
    <text evidence="2">The sequence shown here is derived from an EMBL/GenBank/DDBJ whole genome shotgun (WGS) entry which is preliminary data.</text>
</comment>
<protein>
    <submittedName>
        <fullName evidence="2">24607_t:CDS:1</fullName>
    </submittedName>
</protein>
<sequence length="439" mass="49378">MSQNKDRSVTVENETSSSTNSDVEQAQKTGQANFETNFGHLFMDLLRFLCHELGISEAEVKQDLVNHLASEAKKRCRLDSLDNSEKEKKVEPDKDSKPALNYNSSKFNFEAFSDEFGGVPSDDIGLRSKTSGNFISPQMHAATNEMPPSCRLQEALLSGDVKYVYLARQVALERAYVVRVTDEDGWSVAAKMVASETIGPMSELFGSQGLAVAITDSESKHVYTYLCAAATILSTQLEFFGTYLSSQHTPQHVPLQNPRANTQKHQRAFQYSSSPAYKNFSSTSRVGPSKEITIQDPEEVNYTREGSMLKSKEKVLNKEQFVMERLHSAIMYQEMRGTYNNCGTGLGCSSVVAYNYRSLKGKDRPATTKRKNSTWHLRVFGTLQQQKIEVKSDSNRLVQEYLGHAEYLIENSISTPYRKRLEKAWRTFVEFAAESGFLS</sequence>
<evidence type="ECO:0000256" key="1">
    <source>
        <dbReference type="SAM" id="MobiDB-lite"/>
    </source>
</evidence>
<name>A0ABN7UII2_GIGMA</name>